<proteinExistence type="predicted"/>
<dbReference type="RefSeq" id="WP_203571330.1">
    <property type="nucleotide sequence ID" value="NZ_WOFE01000004.1"/>
</dbReference>
<evidence type="ECO:0008006" key="4">
    <source>
        <dbReference type="Google" id="ProtNLM"/>
    </source>
</evidence>
<dbReference type="EMBL" id="WOFE01000004">
    <property type="protein sequence ID" value="MBM5571997.1"/>
    <property type="molecule type" value="Genomic_DNA"/>
</dbReference>
<sequence>MPNPKNILIGGAVIIGLAAALPLVFPYDAFKSDLENTLSTINGGKTTIAKIEFSYQPAPVFTLRNVVIDSADAAQIAEVLIPVTSYNLLNFSKSIRDVTIRNATFSRRFALDLPNRIKSDSNKGVQIDRLKLEQASVKLESSTVGPVDGELHFNPDGSIGDLVIRADQGRAEIQVQPASAGEFKVQFNAKGWELPFTYPVKFDFLKLMGTANADGLQIPDIRGDIYGGIVTGSAQLSWGQEWVLTGQLFSKSINVEPLMTIFSPITRSTGRMNSDVTFKYQSPSYHQLFKEPQIQGRFIIQDGTLHNFDLITPLKSQSPTVLRRGGQTNFSSLAGGIAINSNSIKLSNLILESGKLRSRGNVVIQNGKISGSVASQLAAGAIIVSNNLSIAGLLSAPELRSEGANRPQSETINNTAPSKDEITE</sequence>
<gene>
    <name evidence="2" type="ORF">GM173_10455</name>
</gene>
<evidence type="ECO:0000256" key="1">
    <source>
        <dbReference type="SAM" id="MobiDB-lite"/>
    </source>
</evidence>
<dbReference type="Proteomes" id="UP001195660">
    <property type="component" value="Unassembled WGS sequence"/>
</dbReference>
<comment type="caution">
    <text evidence="2">The sequence shown here is derived from an EMBL/GenBank/DDBJ whole genome shotgun (WGS) entry which is preliminary data.</text>
</comment>
<accession>A0ABS2CCW7</accession>
<dbReference type="InterPro" id="IPR052894">
    <property type="entry name" value="AsmA-related"/>
</dbReference>
<name>A0ABS2CCW7_9NEIS</name>
<organism evidence="2 3">
    <name type="scientific">Deefgea chitinilytica</name>
    <dbReference type="NCBI Taxonomy" id="570276"/>
    <lineage>
        <taxon>Bacteria</taxon>
        <taxon>Pseudomonadati</taxon>
        <taxon>Pseudomonadota</taxon>
        <taxon>Betaproteobacteria</taxon>
        <taxon>Neisseriales</taxon>
        <taxon>Chitinibacteraceae</taxon>
        <taxon>Deefgea</taxon>
    </lineage>
</organism>
<dbReference type="PANTHER" id="PTHR30441:SF8">
    <property type="entry name" value="DUF748 DOMAIN-CONTAINING PROTEIN"/>
    <property type="match status" value="1"/>
</dbReference>
<feature type="region of interest" description="Disordered" evidence="1">
    <location>
        <begin position="401"/>
        <end position="424"/>
    </location>
</feature>
<feature type="compositionally biased region" description="Polar residues" evidence="1">
    <location>
        <begin position="406"/>
        <end position="417"/>
    </location>
</feature>
<protein>
    <recommendedName>
        <fullName evidence="4">AsmA family protein</fullName>
    </recommendedName>
</protein>
<dbReference type="PANTHER" id="PTHR30441">
    <property type="entry name" value="DUF748 DOMAIN-CONTAINING PROTEIN"/>
    <property type="match status" value="1"/>
</dbReference>
<evidence type="ECO:0000313" key="3">
    <source>
        <dbReference type="Proteomes" id="UP001195660"/>
    </source>
</evidence>
<evidence type="ECO:0000313" key="2">
    <source>
        <dbReference type="EMBL" id="MBM5571997.1"/>
    </source>
</evidence>
<keyword evidence="3" id="KW-1185">Reference proteome</keyword>
<reference evidence="2 3" key="1">
    <citation type="submission" date="2019-11" db="EMBL/GenBank/DDBJ databases">
        <title>Novel Deefgea species.</title>
        <authorList>
            <person name="Han J.-H."/>
        </authorList>
    </citation>
    <scope>NUCLEOTIDE SEQUENCE [LARGE SCALE GENOMIC DNA]</scope>
    <source>
        <strain evidence="2 3">LMG 24817</strain>
    </source>
</reference>